<organism evidence="2 3">
    <name type="scientific">Edaphochlamys debaryana</name>
    <dbReference type="NCBI Taxonomy" id="47281"/>
    <lineage>
        <taxon>Eukaryota</taxon>
        <taxon>Viridiplantae</taxon>
        <taxon>Chlorophyta</taxon>
        <taxon>core chlorophytes</taxon>
        <taxon>Chlorophyceae</taxon>
        <taxon>CS clade</taxon>
        <taxon>Chlamydomonadales</taxon>
        <taxon>Chlamydomonadales incertae sedis</taxon>
        <taxon>Edaphochlamys</taxon>
    </lineage>
</organism>
<dbReference type="Gene3D" id="3.10.100.10">
    <property type="entry name" value="Mannose-Binding Protein A, subunit A"/>
    <property type="match status" value="1"/>
</dbReference>
<dbReference type="InterPro" id="IPR016187">
    <property type="entry name" value="CTDL_fold"/>
</dbReference>
<name>A0A836BUW9_9CHLO</name>
<feature type="region of interest" description="Disordered" evidence="1">
    <location>
        <begin position="1"/>
        <end position="51"/>
    </location>
</feature>
<dbReference type="AlphaFoldDB" id="A0A836BUW9"/>
<reference evidence="2" key="1">
    <citation type="journal article" date="2020" name="bioRxiv">
        <title>Comparative genomics of Chlamydomonas.</title>
        <authorList>
            <person name="Craig R.J."/>
            <person name="Hasan A.R."/>
            <person name="Ness R.W."/>
            <person name="Keightley P.D."/>
        </authorList>
    </citation>
    <scope>NUCLEOTIDE SEQUENCE</scope>
    <source>
        <strain evidence="2">CCAP 11/70</strain>
    </source>
</reference>
<evidence type="ECO:0000313" key="2">
    <source>
        <dbReference type="EMBL" id="KAG2490016.1"/>
    </source>
</evidence>
<comment type="caution">
    <text evidence="2">The sequence shown here is derived from an EMBL/GenBank/DDBJ whole genome shotgun (WGS) entry which is preliminary data.</text>
</comment>
<dbReference type="Proteomes" id="UP000612055">
    <property type="component" value="Unassembled WGS sequence"/>
</dbReference>
<protein>
    <submittedName>
        <fullName evidence="2">Uncharacterized protein</fullName>
    </submittedName>
</protein>
<evidence type="ECO:0000313" key="3">
    <source>
        <dbReference type="Proteomes" id="UP000612055"/>
    </source>
</evidence>
<dbReference type="EMBL" id="JAEHOE010000066">
    <property type="protein sequence ID" value="KAG2490016.1"/>
    <property type="molecule type" value="Genomic_DNA"/>
</dbReference>
<sequence length="549" mass="56895">MPPKPPSPPRPPFPPSPPSPGPSPPTSPSPPPESPLLPPSPPPPPPPPSPPPPPLSVVTNVVPCKMCSPIFGDYSMDSPWYSTQAQGSLACPEGFVLGSLDALTLTTPPVGSILPVAGLAGSCVPILVPSPDKAVTLRLGQPALPPGMAVSTTSVASCASGTGLSAGISSLAGLFLHWAPSRGPGYVGSLRAQCTAVGAPLSFPPAPAPFVTWTHDCPAGHAIQEIGWTRQMLPGNDTVPETHFASSIVIKCTPIGGWPPIMANDEGEFAAAQMAGLEEWSLECPELGPSSYITALYGRYDAPPLNGLNTSRTVVQELGIVCNGVFMQSVTSGASRTVASVAFMPAACPAGVSGVTGKADFAPAGGISAPFALLSVDALCFDTYRTVGQYEFGAGIVTECSLGFGGVTAQESTLDETASQSAMPVVSLLLPVENTRVFLYDVLLDGSQARAFCLAQGGDLYSYNSTDDLDRIVDAASDWAFANTGDAVLRIWMGLRRRAGGLYDLENTDGSIPNVDLMPWAAANRTFGWSDRSCQGLVRRPLCEIGAWP</sequence>
<accession>A0A836BUW9</accession>
<evidence type="ECO:0000256" key="1">
    <source>
        <dbReference type="SAM" id="MobiDB-lite"/>
    </source>
</evidence>
<gene>
    <name evidence="2" type="ORF">HYH03_011481</name>
</gene>
<dbReference type="InterPro" id="IPR016186">
    <property type="entry name" value="C-type_lectin-like/link_sf"/>
</dbReference>
<proteinExistence type="predicted"/>
<keyword evidence="3" id="KW-1185">Reference proteome</keyword>
<dbReference type="CDD" id="cd00037">
    <property type="entry name" value="CLECT"/>
    <property type="match status" value="1"/>
</dbReference>
<dbReference type="SUPFAM" id="SSF56436">
    <property type="entry name" value="C-type lectin-like"/>
    <property type="match status" value="1"/>
</dbReference>